<dbReference type="Proteomes" id="UP000029482">
    <property type="component" value="Chromosome"/>
</dbReference>
<organism evidence="1 2">
    <name type="scientific">Streptomyces glaucescens</name>
    <dbReference type="NCBI Taxonomy" id="1907"/>
    <lineage>
        <taxon>Bacteria</taxon>
        <taxon>Bacillati</taxon>
        <taxon>Actinomycetota</taxon>
        <taxon>Actinomycetes</taxon>
        <taxon>Kitasatosporales</taxon>
        <taxon>Streptomycetaceae</taxon>
        <taxon>Streptomyces</taxon>
    </lineage>
</organism>
<protein>
    <submittedName>
        <fullName evidence="1">Uncharacterized protein</fullName>
    </submittedName>
</protein>
<sequence length="55" mass="6331">MSGPVQPWRPWAVCAPVARWTRDQPLSVLSPESWRGKRAARYETQVDWKTAPVPQ</sequence>
<evidence type="ECO:0000313" key="1">
    <source>
        <dbReference type="EMBL" id="AIS00530.1"/>
    </source>
</evidence>
<accession>A0A089XH79</accession>
<reference evidence="2" key="1">
    <citation type="journal article" date="2015" name="J. Biotechnol.">
        <title>Complete genome sequence of the actinobacterium Streptomyces glaucescens GLA.O (DSM 40922) consisting of a linear chromosome and one linear plasmid.</title>
        <authorList>
            <person name="Ortseifen V."/>
            <person name="Winkler A."/>
            <person name="Albersmeier A."/>
            <person name="Wendler S."/>
            <person name="Puhler A."/>
            <person name="Kalinowski J."/>
            <person name="Ruckert C."/>
        </authorList>
    </citation>
    <scope>NUCLEOTIDE SEQUENCE [LARGE SCALE GENOMIC DNA]</scope>
    <source>
        <strain evidence="2">DSM 40922 / GLA O</strain>
    </source>
</reference>
<evidence type="ECO:0000313" key="2">
    <source>
        <dbReference type="Proteomes" id="UP000029482"/>
    </source>
</evidence>
<dbReference type="OrthoDB" id="9805113at2"/>
<dbReference type="KEGG" id="sgu:SGLAU_22900"/>
<proteinExistence type="predicted"/>
<dbReference type="AlphaFoldDB" id="A0A089XH79"/>
<dbReference type="HOGENOM" id="CLU_3030465_0_0_11"/>
<dbReference type="RefSeq" id="WP_159072796.1">
    <property type="nucleotide sequence ID" value="NZ_CP009438.1"/>
</dbReference>
<keyword evidence="2" id="KW-1185">Reference proteome</keyword>
<dbReference type="EMBL" id="CP009438">
    <property type="protein sequence ID" value="AIS00530.1"/>
    <property type="molecule type" value="Genomic_DNA"/>
</dbReference>
<name>A0A089XH79_STRGA</name>
<gene>
    <name evidence="1" type="ORF">SGLAU_22900</name>
</gene>